<evidence type="ECO:0000313" key="1">
    <source>
        <dbReference type="EMBL" id="CAD9338865.1"/>
    </source>
</evidence>
<dbReference type="AlphaFoldDB" id="A0A7S2EJJ7"/>
<protein>
    <submittedName>
        <fullName evidence="1">Uncharacterized protein</fullName>
    </submittedName>
</protein>
<accession>A0A7S2EJJ7</accession>
<name>A0A7S2EJJ7_TRICV</name>
<dbReference type="EMBL" id="HBGO01017297">
    <property type="protein sequence ID" value="CAD9338865.1"/>
    <property type="molecule type" value="Transcribed_RNA"/>
</dbReference>
<organism evidence="1">
    <name type="scientific">Trieres chinensis</name>
    <name type="common">Marine centric diatom</name>
    <name type="synonym">Odontella sinensis</name>
    <dbReference type="NCBI Taxonomy" id="1514140"/>
    <lineage>
        <taxon>Eukaryota</taxon>
        <taxon>Sar</taxon>
        <taxon>Stramenopiles</taxon>
        <taxon>Ochrophyta</taxon>
        <taxon>Bacillariophyta</taxon>
        <taxon>Mediophyceae</taxon>
        <taxon>Biddulphiophycidae</taxon>
        <taxon>Eupodiscales</taxon>
        <taxon>Parodontellaceae</taxon>
        <taxon>Trieres</taxon>
    </lineage>
</organism>
<sequence length="297" mass="31577">MVATHCVLIGSLLLAMVSRNVFALALVAVATLSRPPLAVHAWSFSKQPTTPSKKDTSSQKGKVRSAAIAATLAVQISTGVIGQPAFAVGDDGVDWSSVSRIPSTSVKTMSDTASASEEEMRRLGLRPPTEEKPQITMAGSGRGSNIIPQRGISALSLNQKNERSPIAVGLVYLANEQNRPSYSDTLVITAATDSEPGTPLAGAKFSIAKAKFPFQFSMYDDNILQDVPGGRPQGWYRATIDQDIIITARVCPEDSPKLPCAENESIFNARGICKLIRGLPGMKEGQVVRTPASLALE</sequence>
<reference evidence="1" key="1">
    <citation type="submission" date="2021-01" db="EMBL/GenBank/DDBJ databases">
        <authorList>
            <person name="Corre E."/>
            <person name="Pelletier E."/>
            <person name="Niang G."/>
            <person name="Scheremetjew M."/>
            <person name="Finn R."/>
            <person name="Kale V."/>
            <person name="Holt S."/>
            <person name="Cochrane G."/>
            <person name="Meng A."/>
            <person name="Brown T."/>
            <person name="Cohen L."/>
        </authorList>
    </citation>
    <scope>NUCLEOTIDE SEQUENCE</scope>
    <source>
        <strain evidence="1">Grunow 1884</strain>
    </source>
</reference>
<proteinExistence type="predicted"/>
<gene>
    <name evidence="1" type="ORF">OSIN01602_LOCUS9866</name>
</gene>